<feature type="domain" description="TnsA endonuclease C-terminal" evidence="1">
    <location>
        <begin position="169"/>
        <end position="254"/>
    </location>
</feature>
<evidence type="ECO:0000313" key="4">
    <source>
        <dbReference type="Proteomes" id="UP000006697"/>
    </source>
</evidence>
<dbReference type="GO" id="GO:0003676">
    <property type="term" value="F:nucleic acid binding"/>
    <property type="evidence" value="ECO:0007669"/>
    <property type="project" value="InterPro"/>
</dbReference>
<gene>
    <name evidence="3" type="ordered locus">HEAR2213</name>
</gene>
<dbReference type="InterPro" id="IPR014832">
    <property type="entry name" value="TnsA_C"/>
</dbReference>
<dbReference type="Gene3D" id="3.40.1350.10">
    <property type="match status" value="1"/>
</dbReference>
<protein>
    <submittedName>
        <fullName evidence="3">Transposon Tn7 transposition protein tnsA</fullName>
    </submittedName>
</protein>
<dbReference type="InterPro" id="IPR011856">
    <property type="entry name" value="tRNA_endonuc-like_dom_sf"/>
</dbReference>
<dbReference type="Pfam" id="PF08721">
    <property type="entry name" value="Tn7_Tnp_TnsA_C"/>
    <property type="match status" value="1"/>
</dbReference>
<keyword evidence="4" id="KW-1185">Reference proteome</keyword>
<dbReference type="KEGG" id="har:HEAR2213"/>
<sequence>MSRIKWTEKKIAERQKAGYGEGSGSAYNPWLEVFDLSSTGRSRRVWSSKTGRAHHLFSDVEHDIFIAAEWSRSVIDIREQYPLDREITQTIAHNLKIRHPHYPGTQVPTVMTVDFLLTVRTADREDYIALNAKRDEEAEDETSLEKLEIQRSYFQELEIPHHLIYHSRIPKQKIANIYWIRDAQLKTGETEPHAGFYDQLKSRMAGELASYDASDTTPLAAYCASFDARYGVEPGTGLRIARMLIQERALLANLDSPNLANDPVGSFLMTSRAGRLRAVGGKNAV</sequence>
<dbReference type="SUPFAM" id="SSF52980">
    <property type="entry name" value="Restriction endonuclease-like"/>
    <property type="match status" value="1"/>
</dbReference>
<dbReference type="AlphaFoldDB" id="A4G761"/>
<organism evidence="3 4">
    <name type="scientific">Herminiimonas arsenicoxydans</name>
    <dbReference type="NCBI Taxonomy" id="204773"/>
    <lineage>
        <taxon>Bacteria</taxon>
        <taxon>Pseudomonadati</taxon>
        <taxon>Pseudomonadota</taxon>
        <taxon>Betaproteobacteria</taxon>
        <taxon>Burkholderiales</taxon>
        <taxon>Oxalobacteraceae</taxon>
        <taxon>Herminiimonas</taxon>
    </lineage>
</organism>
<dbReference type="STRING" id="204773.HEAR2213"/>
<dbReference type="InterPro" id="IPR014833">
    <property type="entry name" value="TnsA_N"/>
</dbReference>
<evidence type="ECO:0000259" key="1">
    <source>
        <dbReference type="Pfam" id="PF08721"/>
    </source>
</evidence>
<proteinExistence type="predicted"/>
<dbReference type="Proteomes" id="UP000006697">
    <property type="component" value="Chromosome"/>
</dbReference>
<dbReference type="OrthoDB" id="5291587at2"/>
<reference evidence="3 4" key="1">
    <citation type="journal article" date="2007" name="PLoS Genet.">
        <title>A tale of two oxidation states: bacterial colonization of arsenic-rich environments.</title>
        <authorList>
            <person name="Muller D."/>
            <person name="Medigue C."/>
            <person name="Koechler S."/>
            <person name="Barbe V."/>
            <person name="Barakat M."/>
            <person name="Talla E."/>
            <person name="Bonnefoy V."/>
            <person name="Krin E."/>
            <person name="Arsene-Ploetze F."/>
            <person name="Carapito C."/>
            <person name="Chandler M."/>
            <person name="Cournoyer B."/>
            <person name="Cruveiller S."/>
            <person name="Dossat C."/>
            <person name="Duval S."/>
            <person name="Heymann M."/>
            <person name="Leize E."/>
            <person name="Lieutaud A."/>
            <person name="Lievremont D."/>
            <person name="Makita Y."/>
            <person name="Mangenot S."/>
            <person name="Nitschke W."/>
            <person name="Ortet P."/>
            <person name="Perdrial N."/>
            <person name="Schoepp B."/>
            <person name="Siguier N."/>
            <person name="Simeonova D.D."/>
            <person name="Rouy Z."/>
            <person name="Segurens B."/>
            <person name="Turlin E."/>
            <person name="Vallenet D."/>
            <person name="Van Dorsselaer A."/>
            <person name="Weiss S."/>
            <person name="Weissenbach J."/>
            <person name="Lett M.C."/>
            <person name="Danchin A."/>
            <person name="Bertin P.N."/>
        </authorList>
    </citation>
    <scope>NUCLEOTIDE SEQUENCE [LARGE SCALE GENOMIC DNA]</scope>
    <source>
        <strain evidence="4">ULPAs1</strain>
    </source>
</reference>
<dbReference type="EMBL" id="CU207211">
    <property type="protein sequence ID" value="CAL62348.1"/>
    <property type="molecule type" value="Genomic_DNA"/>
</dbReference>
<dbReference type="HOGENOM" id="CLU_076083_0_1_4"/>
<dbReference type="Pfam" id="PF08722">
    <property type="entry name" value="Tn7_TnsA-like_N"/>
    <property type="match status" value="1"/>
</dbReference>
<dbReference type="InterPro" id="IPR036388">
    <property type="entry name" value="WH-like_DNA-bd_sf"/>
</dbReference>
<accession>A4G761</accession>
<evidence type="ECO:0000259" key="2">
    <source>
        <dbReference type="Pfam" id="PF08722"/>
    </source>
</evidence>
<dbReference type="CDD" id="cd22362">
    <property type="entry name" value="TnsA_endonuclease-like"/>
    <property type="match status" value="1"/>
</dbReference>
<dbReference type="InterPro" id="IPR011335">
    <property type="entry name" value="Restrct_endonuc-II-like"/>
</dbReference>
<dbReference type="Gene3D" id="1.10.10.10">
    <property type="entry name" value="Winged helix-like DNA-binding domain superfamily/Winged helix DNA-binding domain"/>
    <property type="match status" value="1"/>
</dbReference>
<name>A4G761_HERAR</name>
<evidence type="ECO:0000313" key="3">
    <source>
        <dbReference type="EMBL" id="CAL62348.1"/>
    </source>
</evidence>
<dbReference type="eggNOG" id="ENOG502Z9E1">
    <property type="taxonomic scope" value="Bacteria"/>
</dbReference>
<feature type="domain" description="TnsA endonuclease N-terminal" evidence="2">
    <location>
        <begin position="72"/>
        <end position="164"/>
    </location>
</feature>